<feature type="domain" description="Nucleotidyltransferase-like" evidence="1">
    <location>
        <begin position="106"/>
        <end position="309"/>
    </location>
</feature>
<gene>
    <name evidence="3" type="ORF">POI8812_03540</name>
</gene>
<evidence type="ECO:0000313" key="3">
    <source>
        <dbReference type="EMBL" id="SPF31189.1"/>
    </source>
</evidence>
<dbReference type="OrthoDB" id="5469612at2"/>
<evidence type="ECO:0000313" key="4">
    <source>
        <dbReference type="Proteomes" id="UP000244932"/>
    </source>
</evidence>
<dbReference type="AlphaFoldDB" id="A0A2R8AG48"/>
<reference evidence="3 4" key="1">
    <citation type="submission" date="2018-03" db="EMBL/GenBank/DDBJ databases">
        <authorList>
            <person name="Keele B.F."/>
        </authorList>
    </citation>
    <scope>NUCLEOTIDE SEQUENCE [LARGE SCALE GENOMIC DNA]</scope>
    <source>
        <strain evidence="3 4">CeCT 8812</strain>
    </source>
</reference>
<sequence>MAIERHSQIAQIAFHDLLRLLLDEVVSGLRGTPTPQKRGGRTYWYDSYRVGSDVRKAYIGQETPQLLARFERLDALREDAKARAAERSRLVRLLRADRLMSLDHATSPLLGAMAGAGAFRLGGTVVGTQAFRLYEGELGLRLRADHVAMTGDLDIASFERLSLALDDRAEPRLADVLAELDFEPMPTLDNREAWRWRQTRGRALVEFLTPACGEEEVRPLAALEVRAQALRYLNYLIADRIPAAGLYRSGVLVQVPRPERFAIHKLIVSTRRTGQDRLKAAKDVAQARLLIRALAKDRPNEIAEALADARGRGPKWTERIETALGRAPDVAEVLV</sequence>
<keyword evidence="4" id="KW-1185">Reference proteome</keyword>
<dbReference type="Pfam" id="PF20586">
    <property type="entry name" value="DUF6788"/>
    <property type="match status" value="1"/>
</dbReference>
<dbReference type="InterPro" id="IPR022550">
    <property type="entry name" value="NTP_transf_8"/>
</dbReference>
<evidence type="ECO:0000259" key="1">
    <source>
        <dbReference type="Pfam" id="PF12281"/>
    </source>
</evidence>
<dbReference type="Proteomes" id="UP000244932">
    <property type="component" value="Unassembled WGS sequence"/>
</dbReference>
<organism evidence="3 4">
    <name type="scientific">Pontivivens insulae</name>
    <dbReference type="NCBI Taxonomy" id="1639689"/>
    <lineage>
        <taxon>Bacteria</taxon>
        <taxon>Pseudomonadati</taxon>
        <taxon>Pseudomonadota</taxon>
        <taxon>Alphaproteobacteria</taxon>
        <taxon>Rhodobacterales</taxon>
        <taxon>Paracoccaceae</taxon>
        <taxon>Pontivivens</taxon>
    </lineage>
</organism>
<evidence type="ECO:0000259" key="2">
    <source>
        <dbReference type="Pfam" id="PF20586"/>
    </source>
</evidence>
<protein>
    <submittedName>
        <fullName evidence="3">Uncharacterized protein</fullName>
    </submittedName>
</protein>
<dbReference type="InterPro" id="IPR046738">
    <property type="entry name" value="DUF6788"/>
</dbReference>
<accession>A0A2R8AG48</accession>
<dbReference type="EMBL" id="OMKW01000006">
    <property type="protein sequence ID" value="SPF31189.1"/>
    <property type="molecule type" value="Genomic_DNA"/>
</dbReference>
<dbReference type="InterPro" id="IPR058575">
    <property type="entry name" value="NTP_transf_8_dom"/>
</dbReference>
<name>A0A2R8AG48_9RHOB</name>
<proteinExistence type="predicted"/>
<dbReference type="PIRSF" id="PIRSF031854">
    <property type="entry name" value="UCP031854"/>
    <property type="match status" value="1"/>
</dbReference>
<dbReference type="RefSeq" id="WP_108783901.1">
    <property type="nucleotide sequence ID" value="NZ_OMKW01000006.1"/>
</dbReference>
<feature type="domain" description="DUF6788" evidence="2">
    <location>
        <begin position="22"/>
        <end position="66"/>
    </location>
</feature>
<dbReference type="Pfam" id="PF12281">
    <property type="entry name" value="NTP_transf_8"/>
    <property type="match status" value="1"/>
</dbReference>